<proteinExistence type="predicted"/>
<name>A0A2R5GU51_9STRA</name>
<gene>
    <name evidence="3" type="ORF">FCC1311_100722</name>
</gene>
<dbReference type="InterPro" id="IPR008922">
    <property type="entry name" value="Di-copper_centre_dom_sf"/>
</dbReference>
<dbReference type="GO" id="GO:0016491">
    <property type="term" value="F:oxidoreductase activity"/>
    <property type="evidence" value="ECO:0007669"/>
    <property type="project" value="InterPro"/>
</dbReference>
<organism evidence="3 4">
    <name type="scientific">Hondaea fermentalgiana</name>
    <dbReference type="NCBI Taxonomy" id="2315210"/>
    <lineage>
        <taxon>Eukaryota</taxon>
        <taxon>Sar</taxon>
        <taxon>Stramenopiles</taxon>
        <taxon>Bigyra</taxon>
        <taxon>Labyrinthulomycetes</taxon>
        <taxon>Thraustochytrida</taxon>
        <taxon>Thraustochytriidae</taxon>
        <taxon>Hondaea</taxon>
    </lineage>
</organism>
<dbReference type="InParanoid" id="A0A2R5GU51"/>
<dbReference type="AlphaFoldDB" id="A0A2R5GU51"/>
<accession>A0A2R5GU51</accession>
<keyword evidence="1" id="KW-0472">Membrane</keyword>
<protein>
    <recommendedName>
        <fullName evidence="2">Tyrosinase copper-binding domain-containing protein</fullName>
    </recommendedName>
</protein>
<keyword evidence="1" id="KW-0812">Transmembrane</keyword>
<keyword evidence="4" id="KW-1185">Reference proteome</keyword>
<reference evidence="3 4" key="1">
    <citation type="submission" date="2017-12" db="EMBL/GenBank/DDBJ databases">
        <title>Sequencing, de novo assembly and annotation of complete genome of a new Thraustochytrid species, strain FCC1311.</title>
        <authorList>
            <person name="Sedici K."/>
            <person name="Godart F."/>
            <person name="Aiese Cigliano R."/>
            <person name="Sanseverino W."/>
            <person name="Barakat M."/>
            <person name="Ortet P."/>
            <person name="Marechal E."/>
            <person name="Cagnac O."/>
            <person name="Amato A."/>
        </authorList>
    </citation>
    <scope>NUCLEOTIDE SEQUENCE [LARGE SCALE GENOMIC DNA]</scope>
</reference>
<feature type="transmembrane region" description="Helical" evidence="1">
    <location>
        <begin position="257"/>
        <end position="281"/>
    </location>
</feature>
<dbReference type="Proteomes" id="UP000241890">
    <property type="component" value="Unassembled WGS sequence"/>
</dbReference>
<evidence type="ECO:0000259" key="2">
    <source>
        <dbReference type="Pfam" id="PF00264"/>
    </source>
</evidence>
<dbReference type="InterPro" id="IPR002227">
    <property type="entry name" value="Tyrosinase_Cu-bd"/>
</dbReference>
<comment type="caution">
    <text evidence="3">The sequence shown here is derived from an EMBL/GenBank/DDBJ whole genome shotgun (WGS) entry which is preliminary data.</text>
</comment>
<dbReference type="Pfam" id="PF00264">
    <property type="entry name" value="Tyrosinase"/>
    <property type="match status" value="1"/>
</dbReference>
<keyword evidence="1" id="KW-1133">Transmembrane helix</keyword>
<dbReference type="SUPFAM" id="SSF48056">
    <property type="entry name" value="Di-copper centre-containing domain"/>
    <property type="match status" value="1"/>
</dbReference>
<dbReference type="Gene3D" id="1.10.1280.10">
    <property type="entry name" value="Di-copper center containing domain from catechol oxidase"/>
    <property type="match status" value="1"/>
</dbReference>
<dbReference type="EMBL" id="BEYU01000171">
    <property type="protein sequence ID" value="GBG33849.1"/>
    <property type="molecule type" value="Genomic_DNA"/>
</dbReference>
<feature type="domain" description="Tyrosinase copper-binding" evidence="2">
    <location>
        <begin position="41"/>
        <end position="253"/>
    </location>
</feature>
<sequence length="567" mass="62335">MAVIRTLSETQRQAYFAALRTMRTTSMAAGQRRFGAAYRSHAYMLLKHATSALHPCVDQGHDIENQMTFHRALLLEVEASVLAIVSTLEPNVTLGALPYWDFATDIAQTGNWWSGSLWKYWGSPFGDPDNDYCIEDPVFESKVERGMVPELQPLMNEIFGMDAESDGDFVMGNGHGWWRSPWNQAQCPGLARNPGWVLGAPTAIGSTFRDCQGASNYTVFMMCVQGRGFTRQGPDIGPHNAPHVSMGTFYDEGVGDAVFVTMLAFLSLGTFASACMSVLCFGKLRAEAKGTEMHWPSRWSWMLSVLLSLSIIGCFAAPAVHEAVVGVSGASLHVRWLRETFKRQSIDFKGTEWRSGALQCPASGTCVEGERCACSLNRYECGFVGADFWDGAFSLNENFFYSIHAFTDLLHLRWAAQRSEAPILANNFGGFPLVGRCPGMALEDDISEEFCFSSNDIGVSNLTGSGDASTPAHSANPKEPCLTHADILALNSPSLHDDRALLPYTYDVLVADAVWRPIEPTLECTKEIACDRSGNERNASLLRDMRAHGDFVCMPTMTEKKISPSPD</sequence>
<evidence type="ECO:0000313" key="4">
    <source>
        <dbReference type="Proteomes" id="UP000241890"/>
    </source>
</evidence>
<evidence type="ECO:0000313" key="3">
    <source>
        <dbReference type="EMBL" id="GBG33849.1"/>
    </source>
</evidence>
<feature type="transmembrane region" description="Helical" evidence="1">
    <location>
        <begin position="301"/>
        <end position="320"/>
    </location>
</feature>
<evidence type="ECO:0000256" key="1">
    <source>
        <dbReference type="SAM" id="Phobius"/>
    </source>
</evidence>